<proteinExistence type="predicted"/>
<evidence type="ECO:0000313" key="1">
    <source>
        <dbReference type="EMBL" id="KPV42991.1"/>
    </source>
</evidence>
<keyword evidence="2" id="KW-1185">Reference proteome</keyword>
<gene>
    <name evidence="1" type="ORF">AN477_14875</name>
</gene>
<dbReference type="PATRIC" id="fig|471514.4.peg.2562"/>
<dbReference type="AlphaFoldDB" id="A0A0P9CBR4"/>
<dbReference type="InterPro" id="IPR052922">
    <property type="entry name" value="Cytidylate_Kinase-2"/>
</dbReference>
<dbReference type="PANTHER" id="PTHR37816:SF3">
    <property type="entry name" value="MODULATES DNA TOPOLOGY"/>
    <property type="match status" value="1"/>
</dbReference>
<dbReference type="SUPFAM" id="SSF52540">
    <property type="entry name" value="P-loop containing nucleoside triphosphate hydrolases"/>
    <property type="match status" value="1"/>
</dbReference>
<dbReference type="EMBL" id="LJCO01000064">
    <property type="protein sequence ID" value="KPV42991.1"/>
    <property type="molecule type" value="Genomic_DNA"/>
</dbReference>
<reference evidence="1 2" key="1">
    <citation type="submission" date="2015-09" db="EMBL/GenBank/DDBJ databases">
        <title>Draft genome sequence of Alicyclobacillus ferrooxydans DSM 22381.</title>
        <authorList>
            <person name="Hemp J."/>
        </authorList>
    </citation>
    <scope>NUCLEOTIDE SEQUENCE [LARGE SCALE GENOMIC DNA]</scope>
    <source>
        <strain evidence="1 2">TC-34</strain>
    </source>
</reference>
<dbReference type="Proteomes" id="UP000050482">
    <property type="component" value="Unassembled WGS sequence"/>
</dbReference>
<protein>
    <submittedName>
        <fullName evidence="1">AAA family ATPase</fullName>
    </submittedName>
</protein>
<dbReference type="PANTHER" id="PTHR37816">
    <property type="entry name" value="YALI0E33011P"/>
    <property type="match status" value="1"/>
</dbReference>
<comment type="caution">
    <text evidence="1">The sequence shown here is derived from an EMBL/GenBank/DDBJ whole genome shotgun (WGS) entry which is preliminary data.</text>
</comment>
<organism evidence="1 2">
    <name type="scientific">Alicyclobacillus ferrooxydans</name>
    <dbReference type="NCBI Taxonomy" id="471514"/>
    <lineage>
        <taxon>Bacteria</taxon>
        <taxon>Bacillati</taxon>
        <taxon>Bacillota</taxon>
        <taxon>Bacilli</taxon>
        <taxon>Bacillales</taxon>
        <taxon>Alicyclobacillaceae</taxon>
        <taxon>Alicyclobacillus</taxon>
    </lineage>
</organism>
<name>A0A0P9CBR4_9BACL</name>
<dbReference type="STRING" id="471514.AN477_14875"/>
<dbReference type="InterPro" id="IPR027417">
    <property type="entry name" value="P-loop_NTPase"/>
</dbReference>
<dbReference type="Gene3D" id="3.40.50.300">
    <property type="entry name" value="P-loop containing nucleotide triphosphate hydrolases"/>
    <property type="match status" value="1"/>
</dbReference>
<sequence length="155" mass="18318">MGEITGIPVCHLDAAYWNPGWVATSEEEWDDTVKDLISADEWILDGNYSRTLDVRAARADTIIFLDMPSWITVYRIVKRRIRYHGQTRPDLREGCTEKLDWEFVRWVWSYRNRRRPGIMDKLTALSKEKRIIILGSPKQVRQFVRQIRALSNNHT</sequence>
<accession>A0A0P9CBR4</accession>
<evidence type="ECO:0000313" key="2">
    <source>
        <dbReference type="Proteomes" id="UP000050482"/>
    </source>
</evidence>